<accession>A0A652KN32</accession>
<evidence type="ECO:0000256" key="1">
    <source>
        <dbReference type="SAM" id="MobiDB-lite"/>
    </source>
</evidence>
<gene>
    <name evidence="2" type="ORF">EAO74_32720</name>
</gene>
<protein>
    <submittedName>
        <fullName evidence="2">Uncharacterized protein</fullName>
    </submittedName>
</protein>
<dbReference type="EMBL" id="RDBM01000037">
    <property type="protein sequence ID" value="TXS25100.1"/>
    <property type="molecule type" value="Genomic_DNA"/>
</dbReference>
<comment type="caution">
    <text evidence="2">The sequence shown here is derived from an EMBL/GenBank/DDBJ whole genome shotgun (WGS) entry which is preliminary data.</text>
</comment>
<sequence length="385" mass="39722">MAPVKRYAVGAGAGLAALVLLAGGVAWFGGGYDRWQSARLVTDACDGVLPADEVRAVLGDRRLKAGKDTSEGSLDDTTTSLRVTCGIARGADPHDGAHPGEATMTVTVNGVPTLDREDRRYESLYPPVRSTLPPAPLGQGWSGVFAMGHSSGEARATTSVLLDCSPGRGDLLVTVAVEGKKYLDDSPLDNPERRTAFARVATATAANASRRWNCDADLGEPPATVPLPVNEDEYVVPADAEGACSGVTARGKRVDRVWESGSGAAPIEECVLGGAKGTASRLTALYGPYAEGARHDAAEHTGKPHPSESGQRSGVLDEGDYWTSAECPGDDGPALFGLTGGHDDETQEVGADRAYALSVLKTFAERSAAAHGCAAPAAPTATTAP</sequence>
<organism evidence="2">
    <name type="scientific">Streptomyces sp. gb1(2016)</name>
    <dbReference type="NCBI Taxonomy" id="1828321"/>
    <lineage>
        <taxon>Bacteria</taxon>
        <taxon>Bacillati</taxon>
        <taxon>Actinomycetota</taxon>
        <taxon>Actinomycetes</taxon>
        <taxon>Kitasatosporales</taxon>
        <taxon>Streptomycetaceae</taxon>
        <taxon>Streptomyces</taxon>
    </lineage>
</organism>
<dbReference type="AlphaFoldDB" id="A0A652KN32"/>
<dbReference type="RefSeq" id="WP_147985516.1">
    <property type="nucleotide sequence ID" value="NZ_RDBM01000037.1"/>
</dbReference>
<proteinExistence type="predicted"/>
<feature type="region of interest" description="Disordered" evidence="1">
    <location>
        <begin position="294"/>
        <end position="328"/>
    </location>
</feature>
<reference evidence="2" key="1">
    <citation type="submission" date="2018-10" db="EMBL/GenBank/DDBJ databases">
        <authorList>
            <person name="Hariharan J."/>
            <person name="Choudoir M.J."/>
            <person name="Diebold P."/>
            <person name="Panke-Buisse K."/>
            <person name="Campbell A.N."/>
            <person name="Buckley D.H."/>
        </authorList>
    </citation>
    <scope>NUCLEOTIDE SEQUENCE</scope>
    <source>
        <strain evidence="2">Gb1</strain>
    </source>
</reference>
<name>A0A652KN32_9ACTN</name>
<feature type="compositionally biased region" description="Basic and acidic residues" evidence="1">
    <location>
        <begin position="294"/>
        <end position="306"/>
    </location>
</feature>
<evidence type="ECO:0000313" key="2">
    <source>
        <dbReference type="EMBL" id="TXS25100.1"/>
    </source>
</evidence>